<name>A0A448WN44_9PLAT</name>
<dbReference type="Gene3D" id="3.90.70.10">
    <property type="entry name" value="Cysteine proteinases"/>
    <property type="match status" value="1"/>
</dbReference>
<dbReference type="AlphaFoldDB" id="A0A448WN44"/>
<evidence type="ECO:0000313" key="1">
    <source>
        <dbReference type="EMBL" id="VEL15967.1"/>
    </source>
</evidence>
<sequence>MPIPQEAATNVSDFLDYERQRRELEEAGLHTVARNLDPIRLIIPIEACLSAWAEKKRVEDFASPELPSGQKTYALRSVRFKNFPDFLCVQVRLVLYYVFRKIGYFQNYALI</sequence>
<protein>
    <submittedName>
        <fullName evidence="1">Uncharacterized protein</fullName>
    </submittedName>
</protein>
<dbReference type="OrthoDB" id="361536at2759"/>
<keyword evidence="2" id="KW-1185">Reference proteome</keyword>
<gene>
    <name evidence="1" type="ORF">PXEA_LOCUS9407</name>
</gene>
<reference evidence="1" key="1">
    <citation type="submission" date="2018-11" db="EMBL/GenBank/DDBJ databases">
        <authorList>
            <consortium name="Pathogen Informatics"/>
        </authorList>
    </citation>
    <scope>NUCLEOTIDE SEQUENCE</scope>
</reference>
<comment type="caution">
    <text evidence="1">The sequence shown here is derived from an EMBL/GenBank/DDBJ whole genome shotgun (WGS) entry which is preliminary data.</text>
</comment>
<evidence type="ECO:0000313" key="2">
    <source>
        <dbReference type="Proteomes" id="UP000784294"/>
    </source>
</evidence>
<proteinExistence type="predicted"/>
<dbReference type="EMBL" id="CAAALY010026601">
    <property type="protein sequence ID" value="VEL15967.1"/>
    <property type="molecule type" value="Genomic_DNA"/>
</dbReference>
<accession>A0A448WN44</accession>
<dbReference type="Proteomes" id="UP000784294">
    <property type="component" value="Unassembled WGS sequence"/>
</dbReference>
<organism evidence="1 2">
    <name type="scientific">Protopolystoma xenopodis</name>
    <dbReference type="NCBI Taxonomy" id="117903"/>
    <lineage>
        <taxon>Eukaryota</taxon>
        <taxon>Metazoa</taxon>
        <taxon>Spiralia</taxon>
        <taxon>Lophotrochozoa</taxon>
        <taxon>Platyhelminthes</taxon>
        <taxon>Monogenea</taxon>
        <taxon>Polyopisthocotylea</taxon>
        <taxon>Polystomatidea</taxon>
        <taxon>Polystomatidae</taxon>
        <taxon>Protopolystoma</taxon>
    </lineage>
</organism>